<dbReference type="PANTHER" id="PTHR33784:SF25">
    <property type="entry name" value="NUCLEIC ACID-BINDING, OB-FOLD-LIKE PROTEIN"/>
    <property type="match status" value="1"/>
</dbReference>
<dbReference type="Pfam" id="PF23310">
    <property type="entry name" value="TPR_27"/>
    <property type="match status" value="2"/>
</dbReference>
<feature type="region of interest" description="Disordered" evidence="1">
    <location>
        <begin position="1"/>
        <end position="22"/>
    </location>
</feature>
<accession>A0ABQ7L016</accession>
<feature type="domain" description="At2g35280-like TPR" evidence="2">
    <location>
        <begin position="253"/>
        <end position="342"/>
    </location>
</feature>
<sequence length="391" mass="45444">MVSETSVKNYNSDDTSDASNFGENSDAGHASYFRTINLRYFVAKPLEMLNEHIKFKELCLENGNPEAHYIEGLLQYFIHKERSTGLYHLRQSAIAKNSNGMYLYGLLMLAKGHYITGKRYLDKLQWNENLSLSDHCWKGIKNSLSAVPVRMRRQHYINMVNLEPRIDCHPDTMTEVCNNCYYYKRLNQFYRICTNSGRCTIIPSTTKITTRPPTMTHPPVPPSSPESPNTGESYDLSYLLDDPLDAVENYPELMEMCLRVNNPHANYIKGVHEYFGRNNVAQGLDHLKRSADGKCDVATYLYGLLMLSRGNMHEGRRYLSTLGWNTNMKRAEQCWTNVKKSLKRFHITMEDCYVENMFLLKPARRCHVNSFAKRCTRCFLYKQVMQFVDYI</sequence>
<evidence type="ECO:0000313" key="3">
    <source>
        <dbReference type="EMBL" id="KAG5379951.1"/>
    </source>
</evidence>
<dbReference type="InterPro" id="IPR057136">
    <property type="entry name" value="At2g35280_TPR_dom"/>
</dbReference>
<evidence type="ECO:0000313" key="4">
    <source>
        <dbReference type="EMBL" id="KAG5410354.1"/>
    </source>
</evidence>
<dbReference type="PANTHER" id="PTHR33784">
    <property type="entry name" value="OS05G0482100 PROTEIN"/>
    <property type="match status" value="1"/>
</dbReference>
<feature type="domain" description="At2g35280-like TPR" evidence="2">
    <location>
        <begin position="49"/>
        <end position="125"/>
    </location>
</feature>
<gene>
    <name evidence="3" type="primary">A07g507030.1_BraROA</name>
    <name evidence="4" type="synonym">A02g505210.1_BraROA</name>
    <name evidence="4" type="ORF">IGI04_006673</name>
    <name evidence="3" type="ORF">IGI04_027793</name>
</gene>
<feature type="region of interest" description="Disordered" evidence="1">
    <location>
        <begin position="210"/>
        <end position="232"/>
    </location>
</feature>
<dbReference type="Proteomes" id="UP000823674">
    <property type="component" value="Chromosome A02"/>
</dbReference>
<organism evidence="3 5">
    <name type="scientific">Brassica rapa subsp. trilocularis</name>
    <dbReference type="NCBI Taxonomy" id="1813537"/>
    <lineage>
        <taxon>Eukaryota</taxon>
        <taxon>Viridiplantae</taxon>
        <taxon>Streptophyta</taxon>
        <taxon>Embryophyta</taxon>
        <taxon>Tracheophyta</taxon>
        <taxon>Spermatophyta</taxon>
        <taxon>Magnoliopsida</taxon>
        <taxon>eudicotyledons</taxon>
        <taxon>Gunneridae</taxon>
        <taxon>Pentapetalae</taxon>
        <taxon>rosids</taxon>
        <taxon>malvids</taxon>
        <taxon>Brassicales</taxon>
        <taxon>Brassicaceae</taxon>
        <taxon>Brassiceae</taxon>
        <taxon>Brassica</taxon>
    </lineage>
</organism>
<dbReference type="Proteomes" id="UP000823674">
    <property type="component" value="Chromosome A07"/>
</dbReference>
<evidence type="ECO:0000313" key="5">
    <source>
        <dbReference type="Proteomes" id="UP000823674"/>
    </source>
</evidence>
<evidence type="ECO:0000259" key="2">
    <source>
        <dbReference type="Pfam" id="PF23310"/>
    </source>
</evidence>
<evidence type="ECO:0000256" key="1">
    <source>
        <dbReference type="SAM" id="MobiDB-lite"/>
    </source>
</evidence>
<dbReference type="EMBL" id="JADBGQ010000002">
    <property type="protein sequence ID" value="KAG5410354.1"/>
    <property type="molecule type" value="Genomic_DNA"/>
</dbReference>
<feature type="compositionally biased region" description="Pro residues" evidence="1">
    <location>
        <begin position="215"/>
        <end position="225"/>
    </location>
</feature>
<name>A0ABQ7L016_BRACM</name>
<dbReference type="EMBL" id="JADBGQ010000009">
    <property type="protein sequence ID" value="KAG5379951.1"/>
    <property type="molecule type" value="Genomic_DNA"/>
</dbReference>
<keyword evidence="5" id="KW-1185">Reference proteome</keyword>
<protein>
    <recommendedName>
        <fullName evidence="2">At2g35280-like TPR domain-containing protein</fullName>
    </recommendedName>
</protein>
<reference evidence="3 5" key="1">
    <citation type="submission" date="2021-03" db="EMBL/GenBank/DDBJ databases">
        <authorList>
            <person name="King G.J."/>
            <person name="Bancroft I."/>
            <person name="Baten A."/>
            <person name="Bloomfield J."/>
            <person name="Borpatragohain P."/>
            <person name="He Z."/>
            <person name="Irish N."/>
            <person name="Irwin J."/>
            <person name="Liu K."/>
            <person name="Mauleon R.P."/>
            <person name="Moore J."/>
            <person name="Morris R."/>
            <person name="Ostergaard L."/>
            <person name="Wang B."/>
            <person name="Wells R."/>
        </authorList>
    </citation>
    <scope>NUCLEOTIDE SEQUENCE [LARGE SCALE GENOMIC DNA]</scope>
    <source>
        <strain evidence="3">R-o-18</strain>
        <tissue evidence="3">Leaf</tissue>
    </source>
</reference>
<dbReference type="InterPro" id="IPR040338">
    <property type="entry name" value="At1g67623-like"/>
</dbReference>
<comment type="caution">
    <text evidence="3">The sequence shown here is derived from an EMBL/GenBank/DDBJ whole genome shotgun (WGS) entry which is preliminary data.</text>
</comment>
<proteinExistence type="predicted"/>